<evidence type="ECO:0000256" key="1">
    <source>
        <dbReference type="ARBA" id="ARBA00004613"/>
    </source>
</evidence>
<dbReference type="OrthoDB" id="6415279at2759"/>
<dbReference type="Gene3D" id="2.10.90.10">
    <property type="entry name" value="Cystine-knot cytokines"/>
    <property type="match status" value="1"/>
</dbReference>
<dbReference type="GO" id="GO:0005576">
    <property type="term" value="C:extracellular region"/>
    <property type="evidence" value="ECO:0007669"/>
    <property type="project" value="UniProtKB-SubCell"/>
</dbReference>
<dbReference type="InterPro" id="IPR010345">
    <property type="entry name" value="IL-17_fam"/>
</dbReference>
<evidence type="ECO:0000313" key="6">
    <source>
        <dbReference type="EMBL" id="GBN53248.1"/>
    </source>
</evidence>
<keyword evidence="4 5" id="KW-0732">Signal</keyword>
<dbReference type="EMBL" id="BGPR01011845">
    <property type="protein sequence ID" value="GBN53248.1"/>
    <property type="molecule type" value="Genomic_DNA"/>
</dbReference>
<keyword evidence="7" id="KW-1185">Reference proteome</keyword>
<feature type="chain" id="PRO_5021208160" evidence="5">
    <location>
        <begin position="21"/>
        <end position="187"/>
    </location>
</feature>
<comment type="similarity">
    <text evidence="2">Belongs to the IL-17 family.</text>
</comment>
<feature type="signal peptide" evidence="5">
    <location>
        <begin position="1"/>
        <end position="20"/>
    </location>
</feature>
<dbReference type="Pfam" id="PF06083">
    <property type="entry name" value="IL17"/>
    <property type="match status" value="1"/>
</dbReference>
<comment type="subcellular location">
    <subcellularLocation>
        <location evidence="1">Secreted</location>
    </subcellularLocation>
</comment>
<reference evidence="6 7" key="1">
    <citation type="journal article" date="2019" name="Sci. Rep.">
        <title>Orb-weaving spider Araneus ventricosus genome elucidates the spidroin gene catalogue.</title>
        <authorList>
            <person name="Kono N."/>
            <person name="Nakamura H."/>
            <person name="Ohtoshi R."/>
            <person name="Moran D.A.P."/>
            <person name="Shinohara A."/>
            <person name="Yoshida Y."/>
            <person name="Fujiwara M."/>
            <person name="Mori M."/>
            <person name="Tomita M."/>
            <person name="Arakawa K."/>
        </authorList>
    </citation>
    <scope>NUCLEOTIDE SEQUENCE [LARGE SCALE GENOMIC DNA]</scope>
</reference>
<sequence>MGFLPPILLLLIAVFHCLLAEISLSSSRLECAKGASWKMDASRLFDVKPQNAARLLPEGNFTDSFKISNKLATYDRECDSMEASNNFFDCPFREEKIYDENRLPQVMSTVRCLQTIETYSKKIRHGRRTQCEEVRLQVPVLRKNSCVEGQENYSLVWETASVACIRTVRASRLRSKPVHRISFDALS</sequence>
<evidence type="ECO:0000256" key="5">
    <source>
        <dbReference type="SAM" id="SignalP"/>
    </source>
</evidence>
<name>A0A4Y2PMQ9_ARAVE</name>
<evidence type="ECO:0000256" key="3">
    <source>
        <dbReference type="ARBA" id="ARBA00022525"/>
    </source>
</evidence>
<dbReference type="Proteomes" id="UP000499080">
    <property type="component" value="Unassembled WGS sequence"/>
</dbReference>
<gene>
    <name evidence="6" type="ORF">AVEN_141559_1</name>
</gene>
<accession>A0A4Y2PMQ9</accession>
<dbReference type="SUPFAM" id="SSF57501">
    <property type="entry name" value="Cystine-knot cytokines"/>
    <property type="match status" value="1"/>
</dbReference>
<protein>
    <submittedName>
        <fullName evidence="6">Uncharacterized protein</fullName>
    </submittedName>
</protein>
<evidence type="ECO:0000313" key="7">
    <source>
        <dbReference type="Proteomes" id="UP000499080"/>
    </source>
</evidence>
<comment type="caution">
    <text evidence="6">The sequence shown here is derived from an EMBL/GenBank/DDBJ whole genome shotgun (WGS) entry which is preliminary data.</text>
</comment>
<dbReference type="AlphaFoldDB" id="A0A4Y2PMQ9"/>
<keyword evidence="3" id="KW-0964">Secreted</keyword>
<evidence type="ECO:0000256" key="4">
    <source>
        <dbReference type="ARBA" id="ARBA00022729"/>
    </source>
</evidence>
<organism evidence="6 7">
    <name type="scientific">Araneus ventricosus</name>
    <name type="common">Orbweaver spider</name>
    <name type="synonym">Epeira ventricosa</name>
    <dbReference type="NCBI Taxonomy" id="182803"/>
    <lineage>
        <taxon>Eukaryota</taxon>
        <taxon>Metazoa</taxon>
        <taxon>Ecdysozoa</taxon>
        <taxon>Arthropoda</taxon>
        <taxon>Chelicerata</taxon>
        <taxon>Arachnida</taxon>
        <taxon>Araneae</taxon>
        <taxon>Araneomorphae</taxon>
        <taxon>Entelegynae</taxon>
        <taxon>Araneoidea</taxon>
        <taxon>Araneidae</taxon>
        <taxon>Araneus</taxon>
    </lineage>
</organism>
<proteinExistence type="inferred from homology"/>
<dbReference type="GO" id="GO:0005125">
    <property type="term" value="F:cytokine activity"/>
    <property type="evidence" value="ECO:0007669"/>
    <property type="project" value="InterPro"/>
</dbReference>
<evidence type="ECO:0000256" key="2">
    <source>
        <dbReference type="ARBA" id="ARBA00007236"/>
    </source>
</evidence>
<dbReference type="InterPro" id="IPR029034">
    <property type="entry name" value="Cystine-knot_cytokine"/>
</dbReference>